<geneLocation type="plasmid" evidence="7">
    <name>Plasmid3 dna</name>
</geneLocation>
<sequence length="1298" mass="143520">MSQPPDNFEQQPDVNSTQQADSYTSQNVVQGNQNRAVQGNENQGVLGDNNTVVQGNKSTQNIHITNYYYREDIRLTAVQPAEDAASDKKLPCPYRGLYHFSPDDAEYFFGREVFIEELFRATQTRNFIPVLGASGSGKSSVVLAGLVPKLQQEGHWLFTHFRPGSEPFYALAQALVPLYEPEINATEQMYQARQLAEYFVKGSVPLKDVFTRIARNYANHRVLLIADQFEELYTLCSDEKIRRSFLDILLAGFKSESNHFSLPPMLVSTMRADFLGNALAYPPFADVLRNADIKLIRSMNRSELSEVIAKPAQKLGVTFQDGLIERILDDVESEPGNLPLLEFALTKLWEKRTNQQLTHAAYEAIGEVQGALASYADKKYDSLSNIEQEQVRRIFIQLVRPGEGNEDTRRLAIKAELGETSWELVTKLADARLVVTSQNANAQETVEVVHEALIRNWGKLLQWMEIDRNFRAWQERLRAAMFQWEDAAKDDGALLRGVLLAEAENWQQKRFNELSPEERVFIHLSLALQDKQKKEQQRRQRRTILGLAGGLVTVSIFAGIAVRQWQLSEIGRINAKINAFTASSEALFVSDQKFDALLDALRAGILLKQATYVKSDTKMQVITALQQTVYGVTERNRLQGHNAGVTSVSFSPNGQIIATASRDETIKLWNIDGTLLKTLQGHSAGVTSVSFSPNGQIISTASSDKTIKLWSIDGTLLKTLQGHRASINSVSFSPNGKMLASASGDVFTDDKTVKLWSINGTLLKTLQGHTDNVNSVSFSPDGKMLASASDDGTVRLWNINGTLLKTLKWQGHYIEGVSFSPNGKIIAALDGLGNEVKFWSIDGKELKTFKSEMFGRYSVRGSGQLSISFRPNGQQIASSGGDSAVRIWPVDDVYNWIFDNKKNTLSPSLTQDVDNKEIKTYPLLLTGHSGQVTSVNFSPDSKTLASASSDGSVKLWKLDTKEIILPKKIRTSKKQISLTEEENLFIFNDNVSFSPDGKLIVFSSSGGRVTLCSKNGKELKTFIAHNTGVTGISFSPDGKTFATAGQEDKTIKLWSLNGSEIKTLKADSNVESISFSPDGKFFATVSGDDTVILWSKDGKELKSLKGGHGRNFKNVSFSPDGKFFATASWNGTVILWSQNGREHKTLKGHSNVINNVTFSPDGKLLATASFDNTVKLWRVDGTLLKTLRGHSLGVNSVSFSPDGQIIASSGEDNTIKLWSLDGRELRTLTTSARNGVRNLNFSPNGKALASSGDQVILWNLDLDDLLMQSCAWVGDYLKTNSSVNESERHLCDGIGTGK</sequence>
<dbReference type="InterPro" id="IPR049052">
    <property type="entry name" value="nSTAND1"/>
</dbReference>
<feature type="region of interest" description="Disordered" evidence="4">
    <location>
        <begin position="1"/>
        <end position="26"/>
    </location>
</feature>
<dbReference type="Gene3D" id="3.40.50.300">
    <property type="entry name" value="P-loop containing nucleotide triphosphate hydrolases"/>
    <property type="match status" value="1"/>
</dbReference>
<feature type="repeat" description="WD" evidence="3">
    <location>
        <begin position="925"/>
        <end position="966"/>
    </location>
</feature>
<dbReference type="EMBL" id="AP018177">
    <property type="protein sequence ID" value="BAY20241.1"/>
    <property type="molecule type" value="Genomic_DNA"/>
</dbReference>
<gene>
    <name evidence="6" type="ORF">NIES21_61110</name>
</gene>
<feature type="repeat" description="WD" evidence="3">
    <location>
        <begin position="1105"/>
        <end position="1137"/>
    </location>
</feature>
<keyword evidence="7" id="KW-1185">Reference proteome</keyword>
<dbReference type="SUPFAM" id="SSF52540">
    <property type="entry name" value="P-loop containing nucleoside triphosphate hydrolases"/>
    <property type="match status" value="1"/>
</dbReference>
<dbReference type="PANTHER" id="PTHR44019">
    <property type="entry name" value="WD REPEAT-CONTAINING PROTEIN 55"/>
    <property type="match status" value="1"/>
</dbReference>
<feature type="repeat" description="WD" evidence="3">
    <location>
        <begin position="638"/>
        <end position="672"/>
    </location>
</feature>
<dbReference type="SMART" id="SM00320">
    <property type="entry name" value="WD40"/>
    <property type="match status" value="14"/>
</dbReference>
<proteinExistence type="predicted"/>
<feature type="repeat" description="WD" evidence="3">
    <location>
        <begin position="679"/>
        <end position="713"/>
    </location>
</feature>
<evidence type="ECO:0000256" key="2">
    <source>
        <dbReference type="ARBA" id="ARBA00022737"/>
    </source>
</evidence>
<name>A0A1Z4GRT1_9CYAN</name>
<keyword evidence="2" id="KW-0677">Repeat</keyword>
<evidence type="ECO:0000259" key="5">
    <source>
        <dbReference type="Pfam" id="PF20703"/>
    </source>
</evidence>
<dbReference type="InterPro" id="IPR050505">
    <property type="entry name" value="WDR55/POC1"/>
</dbReference>
<dbReference type="SUPFAM" id="SSF50978">
    <property type="entry name" value="WD40 repeat-like"/>
    <property type="match status" value="1"/>
</dbReference>
<feature type="repeat" description="WD" evidence="3">
    <location>
        <begin position="1063"/>
        <end position="1095"/>
    </location>
</feature>
<dbReference type="InterPro" id="IPR011659">
    <property type="entry name" value="WD40"/>
</dbReference>
<dbReference type="InterPro" id="IPR015943">
    <property type="entry name" value="WD40/YVTN_repeat-like_dom_sf"/>
</dbReference>
<feature type="repeat" description="WD" evidence="3">
    <location>
        <begin position="720"/>
        <end position="745"/>
    </location>
</feature>
<evidence type="ECO:0000313" key="6">
    <source>
        <dbReference type="EMBL" id="BAY20241.1"/>
    </source>
</evidence>
<organism evidence="6 7">
    <name type="scientific">Anabaenopsis circularis NIES-21</name>
    <dbReference type="NCBI Taxonomy" id="1085406"/>
    <lineage>
        <taxon>Bacteria</taxon>
        <taxon>Bacillati</taxon>
        <taxon>Cyanobacteriota</taxon>
        <taxon>Cyanophyceae</taxon>
        <taxon>Nostocales</taxon>
        <taxon>Nodulariaceae</taxon>
        <taxon>Anabaenopsis</taxon>
    </lineage>
</organism>
<feature type="repeat" description="WD" evidence="3">
    <location>
        <begin position="866"/>
        <end position="888"/>
    </location>
</feature>
<dbReference type="OrthoDB" id="500003at2"/>
<dbReference type="InterPro" id="IPR020472">
    <property type="entry name" value="WD40_PAC1"/>
</dbReference>
<feature type="repeat" description="WD" evidence="3">
    <location>
        <begin position="766"/>
        <end position="800"/>
    </location>
</feature>
<dbReference type="Pfam" id="PF00400">
    <property type="entry name" value="WD40"/>
    <property type="match status" value="13"/>
</dbReference>
<reference evidence="6 7" key="1">
    <citation type="submission" date="2017-06" db="EMBL/GenBank/DDBJ databases">
        <title>Genome sequencing of cyanobaciteial culture collection at National Institute for Environmental Studies (NIES).</title>
        <authorList>
            <person name="Hirose Y."/>
            <person name="Shimura Y."/>
            <person name="Fujisawa T."/>
            <person name="Nakamura Y."/>
            <person name="Kawachi M."/>
        </authorList>
    </citation>
    <scope>NUCLEOTIDE SEQUENCE [LARGE SCALE GENOMIC DNA]</scope>
    <source>
        <strain evidence="6 7">NIES-21</strain>
        <plasmid evidence="7">Plasmid3 dna</plasmid>
    </source>
</reference>
<dbReference type="Pfam" id="PF20703">
    <property type="entry name" value="nSTAND1"/>
    <property type="match status" value="1"/>
</dbReference>
<feature type="repeat" description="WD" evidence="3">
    <location>
        <begin position="1187"/>
        <end position="1228"/>
    </location>
</feature>
<dbReference type="PROSITE" id="PS50294">
    <property type="entry name" value="WD_REPEATS_REGION"/>
    <property type="match status" value="10"/>
</dbReference>
<evidence type="ECO:0000313" key="7">
    <source>
        <dbReference type="Proteomes" id="UP000218287"/>
    </source>
</evidence>
<dbReference type="SUPFAM" id="SSF82171">
    <property type="entry name" value="DPP6 N-terminal domain-like"/>
    <property type="match status" value="1"/>
</dbReference>
<dbReference type="InterPro" id="IPR036322">
    <property type="entry name" value="WD40_repeat_dom_sf"/>
</dbReference>
<dbReference type="Gene3D" id="2.130.10.10">
    <property type="entry name" value="YVTN repeat-like/Quinoprotein amine dehydrogenase"/>
    <property type="match status" value="5"/>
</dbReference>
<evidence type="ECO:0000256" key="3">
    <source>
        <dbReference type="PROSITE-ProRule" id="PRU00221"/>
    </source>
</evidence>
<dbReference type="PRINTS" id="PR00320">
    <property type="entry name" value="GPROTEINBRPT"/>
</dbReference>
<dbReference type="UniPathway" id="UPA00988"/>
<accession>A0A1Z4GRT1</accession>
<protein>
    <submittedName>
        <fullName evidence="6">WD-40 repeat-containing protein</fullName>
    </submittedName>
</protein>
<dbReference type="PANTHER" id="PTHR44019:SF8">
    <property type="entry name" value="POC1 CENTRIOLAR PROTEIN HOMOLOG"/>
    <property type="match status" value="1"/>
</dbReference>
<feature type="repeat" description="WD" evidence="3">
    <location>
        <begin position="1146"/>
        <end position="1180"/>
    </location>
</feature>
<dbReference type="Pfam" id="PF07676">
    <property type="entry name" value="PD40"/>
    <property type="match status" value="1"/>
</dbReference>
<feature type="domain" description="Novel STAND NTPase 1" evidence="5">
    <location>
        <begin position="93"/>
        <end position="491"/>
    </location>
</feature>
<keyword evidence="1 3" id="KW-0853">WD repeat</keyword>
<feature type="repeat" description="WD" evidence="3">
    <location>
        <begin position="1022"/>
        <end position="1064"/>
    </location>
</feature>
<dbReference type="InterPro" id="IPR001680">
    <property type="entry name" value="WD40_rpt"/>
</dbReference>
<dbReference type="PROSITE" id="PS50082">
    <property type="entry name" value="WD_REPEATS_2"/>
    <property type="match status" value="11"/>
</dbReference>
<dbReference type="InterPro" id="IPR027417">
    <property type="entry name" value="P-loop_NTPase"/>
</dbReference>
<evidence type="ECO:0000256" key="1">
    <source>
        <dbReference type="ARBA" id="ARBA00022574"/>
    </source>
</evidence>
<dbReference type="InterPro" id="IPR019775">
    <property type="entry name" value="WD40_repeat_CS"/>
</dbReference>
<dbReference type="CDD" id="cd00200">
    <property type="entry name" value="WD40"/>
    <property type="match status" value="2"/>
</dbReference>
<dbReference type="PROSITE" id="PS00678">
    <property type="entry name" value="WD_REPEATS_1"/>
    <property type="match status" value="2"/>
</dbReference>
<dbReference type="Proteomes" id="UP000218287">
    <property type="component" value="Plasmid Plasmid3 dna"/>
</dbReference>
<keyword evidence="6" id="KW-0614">Plasmid</keyword>
<evidence type="ECO:0000256" key="4">
    <source>
        <dbReference type="SAM" id="MobiDB-lite"/>
    </source>
</evidence>